<organism evidence="13 14">
    <name type="scientific">Fasciola hepatica</name>
    <name type="common">Liver fluke</name>
    <dbReference type="NCBI Taxonomy" id="6192"/>
    <lineage>
        <taxon>Eukaryota</taxon>
        <taxon>Metazoa</taxon>
        <taxon>Spiralia</taxon>
        <taxon>Lophotrochozoa</taxon>
        <taxon>Platyhelminthes</taxon>
        <taxon>Trematoda</taxon>
        <taxon>Digenea</taxon>
        <taxon>Plagiorchiida</taxon>
        <taxon>Echinostomata</taxon>
        <taxon>Echinostomatoidea</taxon>
        <taxon>Fasciolidae</taxon>
        <taxon>Fasciola</taxon>
    </lineage>
</organism>
<feature type="domain" description="Cytochrome b561" evidence="12">
    <location>
        <begin position="24"/>
        <end position="224"/>
    </location>
</feature>
<keyword evidence="7" id="KW-0249">Electron transport</keyword>
<dbReference type="InterPro" id="IPR006593">
    <property type="entry name" value="Cyt_b561/ferric_Rdtase_TM"/>
</dbReference>
<dbReference type="FunFam" id="1.20.120.1770:FF:000001">
    <property type="entry name" value="Cytochrome b reductase 1"/>
    <property type="match status" value="1"/>
</dbReference>
<evidence type="ECO:0000313" key="13">
    <source>
        <dbReference type="EMBL" id="THD19521.1"/>
    </source>
</evidence>
<feature type="transmembrane region" description="Helical" evidence="11">
    <location>
        <begin position="163"/>
        <end position="185"/>
    </location>
</feature>
<comment type="caution">
    <text evidence="13">The sequence shown here is derived from an EMBL/GenBank/DDBJ whole genome shotgun (WGS) entry which is preliminary data.</text>
</comment>
<name>A0A4E0R257_FASHE</name>
<dbReference type="PANTHER" id="PTHR10106">
    <property type="entry name" value="CYTOCHROME B561-RELATED"/>
    <property type="match status" value="1"/>
</dbReference>
<dbReference type="GO" id="GO:0016020">
    <property type="term" value="C:membrane"/>
    <property type="evidence" value="ECO:0007669"/>
    <property type="project" value="UniProtKB-SubCell"/>
</dbReference>
<evidence type="ECO:0000256" key="7">
    <source>
        <dbReference type="ARBA" id="ARBA00022982"/>
    </source>
</evidence>
<evidence type="ECO:0000256" key="1">
    <source>
        <dbReference type="ARBA" id="ARBA00001970"/>
    </source>
</evidence>
<accession>A0A4E0R257</accession>
<keyword evidence="6" id="KW-0479">Metal-binding</keyword>
<comment type="subcellular location">
    <subcellularLocation>
        <location evidence="2">Membrane</location>
        <topology evidence="2">Multi-pass membrane protein</topology>
    </subcellularLocation>
</comment>
<feature type="transmembrane region" description="Helical" evidence="11">
    <location>
        <begin position="93"/>
        <end position="112"/>
    </location>
</feature>
<keyword evidence="3" id="KW-0813">Transport</keyword>
<dbReference type="PROSITE" id="PS50939">
    <property type="entry name" value="CYTOCHROME_B561"/>
    <property type="match status" value="1"/>
</dbReference>
<proteinExistence type="predicted"/>
<evidence type="ECO:0000256" key="8">
    <source>
        <dbReference type="ARBA" id="ARBA00022989"/>
    </source>
</evidence>
<protein>
    <submittedName>
        <fullName evidence="13">Cytochrome b ascorbate-dependent protein 3</fullName>
    </submittedName>
</protein>
<feature type="transmembrane region" description="Helical" evidence="11">
    <location>
        <begin position="17"/>
        <end position="41"/>
    </location>
</feature>
<dbReference type="GO" id="GO:0046872">
    <property type="term" value="F:metal ion binding"/>
    <property type="evidence" value="ECO:0007669"/>
    <property type="project" value="UniProtKB-KW"/>
</dbReference>
<comment type="cofactor">
    <cofactor evidence="1">
        <name>heme b</name>
        <dbReference type="ChEBI" id="CHEBI:60344"/>
    </cofactor>
</comment>
<dbReference type="GO" id="GO:0016491">
    <property type="term" value="F:oxidoreductase activity"/>
    <property type="evidence" value="ECO:0007669"/>
    <property type="project" value="InterPro"/>
</dbReference>
<keyword evidence="5 11" id="KW-0812">Transmembrane</keyword>
<dbReference type="AlphaFoldDB" id="A0A4E0R257"/>
<dbReference type="PANTHER" id="PTHR10106:SF0">
    <property type="entry name" value="LD36721P"/>
    <property type="match status" value="1"/>
</dbReference>
<evidence type="ECO:0000313" key="14">
    <source>
        <dbReference type="Proteomes" id="UP000230066"/>
    </source>
</evidence>
<keyword evidence="8 11" id="KW-1133">Transmembrane helix</keyword>
<feature type="transmembrane region" description="Helical" evidence="11">
    <location>
        <begin position="61"/>
        <end position="81"/>
    </location>
</feature>
<keyword evidence="14" id="KW-1185">Reference proteome</keyword>
<evidence type="ECO:0000256" key="9">
    <source>
        <dbReference type="ARBA" id="ARBA00023004"/>
    </source>
</evidence>
<gene>
    <name evidence="13" type="ORF">D915_009540</name>
</gene>
<reference evidence="13" key="1">
    <citation type="submission" date="2019-03" db="EMBL/GenBank/DDBJ databases">
        <title>Improved annotation for the trematode Fasciola hepatica.</title>
        <authorList>
            <person name="Choi Y.-J."/>
            <person name="Martin J."/>
            <person name="Mitreva M."/>
        </authorList>
    </citation>
    <scope>NUCLEOTIDE SEQUENCE [LARGE SCALE GENOMIC DNA]</scope>
</reference>
<feature type="transmembrane region" description="Helical" evidence="11">
    <location>
        <begin position="124"/>
        <end position="151"/>
    </location>
</feature>
<feature type="transmembrane region" description="Helical" evidence="11">
    <location>
        <begin position="205"/>
        <end position="223"/>
    </location>
</feature>
<dbReference type="Proteomes" id="UP000230066">
    <property type="component" value="Unassembled WGS sequence"/>
</dbReference>
<evidence type="ECO:0000259" key="12">
    <source>
        <dbReference type="PROSITE" id="PS50939"/>
    </source>
</evidence>
<dbReference type="InterPro" id="IPR043205">
    <property type="entry name" value="CYB561/CYBRD1-like"/>
</dbReference>
<keyword evidence="4" id="KW-0349">Heme</keyword>
<dbReference type="SMART" id="SM00665">
    <property type="entry name" value="B561"/>
    <property type="match status" value="1"/>
</dbReference>
<keyword evidence="9" id="KW-0408">Iron</keyword>
<evidence type="ECO:0000256" key="6">
    <source>
        <dbReference type="ARBA" id="ARBA00022723"/>
    </source>
</evidence>
<keyword evidence="10 11" id="KW-0472">Membrane</keyword>
<dbReference type="Gene3D" id="1.20.120.1770">
    <property type="match status" value="1"/>
</dbReference>
<sequence>MDAYDPIEPDNPRSYGVFMALVVISQILGIICVILTGAWLGAYWGGFSWTDSRVIFNYHPLFMVLGLVFLYGDAILVYRVFRNYHKLPIKVLHAVLHILAFLFAVVAVKAVFEFHDSRRIPNLYSLHSWIGLVALVLFGVQWVSGLITFLVPQMPQSLRGAYLPVHVSFGSGLFVFIIGVCISGITEKNIFSQAYPSLETREVLGNALGVCLVCFGAVIYYLVTHPAYRRVELVPPERRALNQQ</sequence>
<evidence type="ECO:0000256" key="2">
    <source>
        <dbReference type="ARBA" id="ARBA00004141"/>
    </source>
</evidence>
<evidence type="ECO:0000256" key="10">
    <source>
        <dbReference type="ARBA" id="ARBA00023136"/>
    </source>
</evidence>
<evidence type="ECO:0000256" key="3">
    <source>
        <dbReference type="ARBA" id="ARBA00022448"/>
    </source>
</evidence>
<evidence type="ECO:0000256" key="5">
    <source>
        <dbReference type="ARBA" id="ARBA00022692"/>
    </source>
</evidence>
<dbReference type="Pfam" id="PF03188">
    <property type="entry name" value="Cytochrom_B561"/>
    <property type="match status" value="1"/>
</dbReference>
<evidence type="ECO:0000256" key="4">
    <source>
        <dbReference type="ARBA" id="ARBA00022617"/>
    </source>
</evidence>
<dbReference type="EMBL" id="JXXN02006224">
    <property type="protein sequence ID" value="THD19521.1"/>
    <property type="molecule type" value="Genomic_DNA"/>
</dbReference>
<evidence type="ECO:0000256" key="11">
    <source>
        <dbReference type="SAM" id="Phobius"/>
    </source>
</evidence>